<keyword evidence="1" id="KW-1133">Transmembrane helix</keyword>
<evidence type="ECO:0000313" key="2">
    <source>
        <dbReference type="EMBL" id="GAA94738.1"/>
    </source>
</evidence>
<name>G7DVX8_MIXOS</name>
<evidence type="ECO:0008006" key="4">
    <source>
        <dbReference type="Google" id="ProtNLM"/>
    </source>
</evidence>
<feature type="transmembrane region" description="Helical" evidence="1">
    <location>
        <begin position="30"/>
        <end position="51"/>
    </location>
</feature>
<feature type="transmembrane region" description="Helical" evidence="1">
    <location>
        <begin position="135"/>
        <end position="156"/>
    </location>
</feature>
<dbReference type="RefSeq" id="XP_014568153.1">
    <property type="nucleotide sequence ID" value="XM_014712667.1"/>
</dbReference>
<reference evidence="2 3" key="2">
    <citation type="journal article" date="2012" name="Open Biol.">
        <title>Characteristics of nucleosomes and linker DNA regions on the genome of the basidiomycete Mixia osmundae revealed by mono- and dinucleosome mapping.</title>
        <authorList>
            <person name="Nishida H."/>
            <person name="Kondo S."/>
            <person name="Matsumoto T."/>
            <person name="Suzuki Y."/>
            <person name="Yoshikawa H."/>
            <person name="Taylor T.D."/>
            <person name="Sugiyama J."/>
        </authorList>
    </citation>
    <scope>NUCLEOTIDE SEQUENCE [LARGE SCALE GENOMIC DNA]</scope>
    <source>
        <strain evidence="3">CBS 9802 / IAM 14324 / JCM 22182 / KY 12970</strain>
    </source>
</reference>
<keyword evidence="1" id="KW-0812">Transmembrane</keyword>
<gene>
    <name evidence="2" type="primary">Mo01392</name>
    <name evidence="2" type="ORF">E5Q_01392</name>
</gene>
<proteinExistence type="predicted"/>
<keyword evidence="3" id="KW-1185">Reference proteome</keyword>
<dbReference type="InParanoid" id="G7DVX8"/>
<evidence type="ECO:0000313" key="3">
    <source>
        <dbReference type="Proteomes" id="UP000009131"/>
    </source>
</evidence>
<dbReference type="AlphaFoldDB" id="G7DVX8"/>
<accession>G7DVX8</accession>
<dbReference type="HOGENOM" id="CLU_1054044_0_0_1"/>
<protein>
    <recommendedName>
        <fullName evidence="4">Transmembrane protein 242</fullName>
    </recommendedName>
</protein>
<organism evidence="2 3">
    <name type="scientific">Mixia osmundae (strain CBS 9802 / IAM 14324 / JCM 22182 / KY 12970)</name>
    <dbReference type="NCBI Taxonomy" id="764103"/>
    <lineage>
        <taxon>Eukaryota</taxon>
        <taxon>Fungi</taxon>
        <taxon>Dikarya</taxon>
        <taxon>Basidiomycota</taxon>
        <taxon>Pucciniomycotina</taxon>
        <taxon>Mixiomycetes</taxon>
        <taxon>Mixiales</taxon>
        <taxon>Mixiaceae</taxon>
        <taxon>Mixia</taxon>
    </lineage>
</organism>
<evidence type="ECO:0000256" key="1">
    <source>
        <dbReference type="SAM" id="Phobius"/>
    </source>
</evidence>
<comment type="caution">
    <text evidence="2">The sequence shown here is derived from an EMBL/GenBank/DDBJ whole genome shotgun (WGS) entry which is preliminary data.</text>
</comment>
<reference evidence="2 3" key="1">
    <citation type="journal article" date="2011" name="J. Gen. Appl. Microbiol.">
        <title>Draft genome sequencing of the enigmatic basidiomycete Mixia osmundae.</title>
        <authorList>
            <person name="Nishida H."/>
            <person name="Nagatsuka Y."/>
            <person name="Sugiyama J."/>
        </authorList>
    </citation>
    <scope>NUCLEOTIDE SEQUENCE [LARGE SCALE GENOMIC DNA]</scope>
    <source>
        <strain evidence="3">CBS 9802 / IAM 14324 / JCM 22182 / KY 12970</strain>
    </source>
</reference>
<sequence length="264" mass="29180">MTAAESSKSGERHDQETQRVKTFLSERAPLILLASFGGALLLTGLTGSVLMKRAAQASEASASTLPLARLSRNRPRRLRQLLLLDTAPDRPFEFRSNLSLLRPLAPPPKVDLKGKGRDTSDDDDDFNPVLYASKAFGIATLIVAASATGIAAFLSWKLDVDSFESFALTLKHEMPSRLQRWRPTLSPRTPATESTFSVDDPMRAATFREYTDQSSLEVQPAPADWLEELESEAREQSAVKRARWEAWKAQRDAARLGPSTMHAS</sequence>
<dbReference type="Proteomes" id="UP000009131">
    <property type="component" value="Unassembled WGS sequence"/>
</dbReference>
<keyword evidence="1" id="KW-0472">Membrane</keyword>
<dbReference type="EMBL" id="BABT02000046">
    <property type="protein sequence ID" value="GAA94738.1"/>
    <property type="molecule type" value="Genomic_DNA"/>
</dbReference>